<dbReference type="CDD" id="cd00761">
    <property type="entry name" value="Glyco_tranf_GTA_type"/>
    <property type="match status" value="1"/>
</dbReference>
<dbReference type="InterPro" id="IPR029044">
    <property type="entry name" value="Nucleotide-diphossugar_trans"/>
</dbReference>
<name>A0ABY5C714_9LACO</name>
<dbReference type="EMBL" id="CP097478">
    <property type="protein sequence ID" value="USS93393.1"/>
    <property type="molecule type" value="Genomic_DNA"/>
</dbReference>
<dbReference type="Pfam" id="PF00535">
    <property type="entry name" value="Glycos_transf_2"/>
    <property type="match status" value="1"/>
</dbReference>
<reference evidence="2" key="1">
    <citation type="submission" date="2022-05" db="EMBL/GenBank/DDBJ databases">
        <authorList>
            <person name="Oliphant S.A."/>
            <person name="Watson-Haigh N.S."/>
            <person name="Sumby K.M."/>
            <person name="Gardner J.M."/>
            <person name="Jiranek V."/>
        </authorList>
    </citation>
    <scope>NUCLEOTIDE SEQUENCE</scope>
    <source>
        <strain evidence="2">Ru20-1</strain>
    </source>
</reference>
<evidence type="ECO:0000259" key="1">
    <source>
        <dbReference type="Pfam" id="PF00535"/>
    </source>
</evidence>
<feature type="domain" description="Glycosyltransferase 2-like" evidence="1">
    <location>
        <begin position="7"/>
        <end position="121"/>
    </location>
</feature>
<sequence length="329" mass="38320">MVPMVDVIVPVYNGEQFLQKCLNSLEQQTYPNLHPILVDDHSSDGSVAILRDYQHRSKFEVTVLVNEENKGVSYSRNRALEQLQGTYVTFADADDLLLEKHVQKLVKLIEANDVRIAVTGGGSHLKLNPKNFKWPRVYSFNDSLCELLGSRGVEGYLWNKLFYTSDIKQYQLNFVPNIFMGEDLLFVFKLAVETRTKLVYGPRVTYYYRPNQDSAMRKNRSVAGVLKKGQNWLKTYHELQTIAAKNLDPHANNKVFKLLDLQYYGSINDFMYDLFKVNDHKDAVQLKPEFQHFVTHDFIRVLCSKYFSSRRKIGIFKKTRQNQRDLKTK</sequence>
<dbReference type="InterPro" id="IPR001173">
    <property type="entry name" value="Glyco_trans_2-like"/>
</dbReference>
<organism evidence="2 3">
    <name type="scientific">Fructilactobacillus ixorae</name>
    <dbReference type="NCBI Taxonomy" id="1750535"/>
    <lineage>
        <taxon>Bacteria</taxon>
        <taxon>Bacillati</taxon>
        <taxon>Bacillota</taxon>
        <taxon>Bacilli</taxon>
        <taxon>Lactobacillales</taxon>
        <taxon>Lactobacillaceae</taxon>
        <taxon>Fructilactobacillus</taxon>
    </lineage>
</organism>
<dbReference type="PANTHER" id="PTHR22916:SF3">
    <property type="entry name" value="UDP-GLCNAC:BETAGAL BETA-1,3-N-ACETYLGLUCOSAMINYLTRANSFERASE-LIKE PROTEIN 1"/>
    <property type="match status" value="1"/>
</dbReference>
<dbReference type="PANTHER" id="PTHR22916">
    <property type="entry name" value="GLYCOSYLTRANSFERASE"/>
    <property type="match status" value="1"/>
</dbReference>
<gene>
    <name evidence="2" type="ORF">M8332_00555</name>
</gene>
<accession>A0ABY5C714</accession>
<dbReference type="Proteomes" id="UP001057532">
    <property type="component" value="Chromosome"/>
</dbReference>
<evidence type="ECO:0000313" key="3">
    <source>
        <dbReference type="Proteomes" id="UP001057532"/>
    </source>
</evidence>
<proteinExistence type="predicted"/>
<dbReference type="RefSeq" id="WP_252780222.1">
    <property type="nucleotide sequence ID" value="NZ_CP097478.1"/>
</dbReference>
<dbReference type="Gene3D" id="3.90.550.10">
    <property type="entry name" value="Spore Coat Polysaccharide Biosynthesis Protein SpsA, Chain A"/>
    <property type="match status" value="1"/>
</dbReference>
<protein>
    <submittedName>
        <fullName evidence="2">Glycosyltransferase family 2 protein</fullName>
    </submittedName>
</protein>
<dbReference type="SUPFAM" id="SSF53448">
    <property type="entry name" value="Nucleotide-diphospho-sugar transferases"/>
    <property type="match status" value="1"/>
</dbReference>
<evidence type="ECO:0000313" key="2">
    <source>
        <dbReference type="EMBL" id="USS93393.1"/>
    </source>
</evidence>
<keyword evidence="3" id="KW-1185">Reference proteome</keyword>